<dbReference type="RefSeq" id="XP_037168875.1">
    <property type="nucleotide sequence ID" value="XM_037304080.1"/>
</dbReference>
<organism evidence="1 2">
    <name type="scientific">Letharia columbiana</name>
    <dbReference type="NCBI Taxonomy" id="112416"/>
    <lineage>
        <taxon>Eukaryota</taxon>
        <taxon>Fungi</taxon>
        <taxon>Dikarya</taxon>
        <taxon>Ascomycota</taxon>
        <taxon>Pezizomycotina</taxon>
        <taxon>Lecanoromycetes</taxon>
        <taxon>OSLEUM clade</taxon>
        <taxon>Lecanoromycetidae</taxon>
        <taxon>Lecanorales</taxon>
        <taxon>Lecanorineae</taxon>
        <taxon>Parmeliaceae</taxon>
        <taxon>Letharia</taxon>
    </lineage>
</organism>
<dbReference type="Gene3D" id="1.10.530.10">
    <property type="match status" value="1"/>
</dbReference>
<dbReference type="SUPFAM" id="SSF53955">
    <property type="entry name" value="Lysozyme-like"/>
    <property type="match status" value="1"/>
</dbReference>
<dbReference type="InterPro" id="IPR023346">
    <property type="entry name" value="Lysozyme-like_dom_sf"/>
</dbReference>
<accession>A0A8H6L8N2</accession>
<dbReference type="EMBL" id="JACCJC010000005">
    <property type="protein sequence ID" value="KAF6239600.1"/>
    <property type="molecule type" value="Genomic_DNA"/>
</dbReference>
<keyword evidence="2" id="KW-1185">Reference proteome</keyword>
<proteinExistence type="predicted"/>
<reference evidence="1 2" key="1">
    <citation type="journal article" date="2020" name="Genomics">
        <title>Complete, high-quality genomes from long-read metagenomic sequencing of two wolf lichen thalli reveals enigmatic genome architecture.</title>
        <authorList>
            <person name="McKenzie S.K."/>
            <person name="Walston R.F."/>
            <person name="Allen J.L."/>
        </authorList>
    </citation>
    <scope>NUCLEOTIDE SEQUENCE [LARGE SCALE GENOMIC DNA]</scope>
    <source>
        <strain evidence="1">WasteWater2</strain>
    </source>
</reference>
<dbReference type="Proteomes" id="UP000578531">
    <property type="component" value="Unassembled WGS sequence"/>
</dbReference>
<comment type="caution">
    <text evidence="1">The sequence shown here is derived from an EMBL/GenBank/DDBJ whole genome shotgun (WGS) entry which is preliminary data.</text>
</comment>
<dbReference type="GeneID" id="59283819"/>
<sequence length="339" mass="35710">MGRSSRQYRSLAGLKAGYIRQRSKSLFWDEDHIPQPRTYSNSKYLKNTAGMLCKNTLIAVLGAAVVTASPYPPDATSAVPAPTGTLFFGNKGGNFQPSQTIKGVHVDATGGKVTNSKLAVTSIVNDDGVEPGKDAYNFYSGDGTTSAGWPAKSAWISFEDMFNNNKVEMFSSCDQFSESDDSGPEVGAIYNALQQVAMETEVDHRFILAVVMQESGGCVRAPTTNYGVRNPGLMQDHDGAATCNDNGDVQNPCPTSTITQMIRDGSAGTASGDGLAQCINESGASDVSAFYKAARIYNAGSLASDGDLGAPGATRCYSSDIANRLTGWVQAAHGCTLDG</sequence>
<evidence type="ECO:0000313" key="2">
    <source>
        <dbReference type="Proteomes" id="UP000578531"/>
    </source>
</evidence>
<dbReference type="OrthoDB" id="1193027at2759"/>
<gene>
    <name evidence="1" type="ORF">HO173_002145</name>
</gene>
<name>A0A8H6L8N2_9LECA</name>
<dbReference type="AlphaFoldDB" id="A0A8H6L8N2"/>
<protein>
    <submittedName>
        <fullName evidence="1">Uncharacterized protein</fullName>
    </submittedName>
</protein>
<evidence type="ECO:0000313" key="1">
    <source>
        <dbReference type="EMBL" id="KAF6239600.1"/>
    </source>
</evidence>